<sequence>MALKIAATKSRVSEKAWGDVDKSTIWKRLKEALQNNEAGAKEAVKEMYAVVKAAVNAEVTQADCWGPHHEIVGDTLVLNRQGLFAAAQALASARAEPDLTPEQKKSAAKHLVRHYRELDLVAPESIRALAGEKPLPKGETVRLEVTVTGEMSVEEIPVSTAIDIQALKEGDNEPLEVVVEIPAGKSKRGWLYTPQALKRIADVVMEQGLPGFLGHQKPEDIDHEFPQPVTHWVGAKMIGEKAYIRGVVDPSAKDLKRWIKSKAVKTVSIYGIPTLEQVGGETEVVDFQPLSIDWTPLGRAGMDTRVVAVGEMDTIIAKGGTEMRVKEALEVIRQAIIDGNLSTKKIVGEIGVDRTEILEAVGITDYDSTKKIVGEITQLLNVENDKIIEEVKKLKEAADNYAKLEHEQRVNKVIGEMVKEGEEAKKVVKRFLDGKIKVGATDEEIKKAVGELVEQDEVVKQILNAFYNQPYLQTKLDDKGRVPGLVVKRVKI</sequence>
<proteinExistence type="predicted"/>
<evidence type="ECO:0000313" key="3">
    <source>
        <dbReference type="Proteomes" id="UP000001552"/>
    </source>
</evidence>
<keyword evidence="3" id="KW-1185">Reference proteome</keyword>
<dbReference type="AlphaFoldDB" id="D3T346"/>
<evidence type="ECO:0000313" key="2">
    <source>
        <dbReference type="EMBL" id="ADD02648.1"/>
    </source>
</evidence>
<dbReference type="Proteomes" id="UP000001552">
    <property type="component" value="Chromosome"/>
</dbReference>
<dbReference type="HOGENOM" id="CLU_043926_0_0_9"/>
<gene>
    <name evidence="2" type="ordered locus">Thit_1389</name>
</gene>
<dbReference type="eggNOG" id="ENOG502Z9KA">
    <property type="taxonomic scope" value="Bacteria"/>
</dbReference>
<organism evidence="2 3">
    <name type="scientific">Thermoanaerobacter italicus (strain DSM 9252 / Ab9)</name>
    <dbReference type="NCBI Taxonomy" id="580331"/>
    <lineage>
        <taxon>Bacteria</taxon>
        <taxon>Bacillati</taxon>
        <taxon>Bacillota</taxon>
        <taxon>Clostridia</taxon>
        <taxon>Thermoanaerobacterales</taxon>
        <taxon>Thermoanaerobacteraceae</taxon>
        <taxon>Thermoanaerobacter</taxon>
    </lineage>
</organism>
<reference evidence="2" key="1">
    <citation type="submission" date="2010-02" db="EMBL/GenBank/DDBJ databases">
        <title>Complete sequence of Thermoanaerobacter italicus Ab9.</title>
        <authorList>
            <consortium name="US DOE Joint Genome Institute"/>
            <person name="Lucas S."/>
            <person name="Copeland A."/>
            <person name="Lapidus A."/>
            <person name="Cheng J.-F."/>
            <person name="Bruce D."/>
            <person name="Goodwin L."/>
            <person name="Pitluck S."/>
            <person name="Chertkov O."/>
            <person name="Detter J.C."/>
            <person name="Han C."/>
            <person name="Tapia R."/>
            <person name="Land M."/>
            <person name="Hauser L."/>
            <person name="Kyrpides N."/>
            <person name="Mikhailova N."/>
            <person name="Hemme C.L."/>
            <person name="Woyke T."/>
        </authorList>
    </citation>
    <scope>NUCLEOTIDE SEQUENCE [LARGE SCALE GENOMIC DNA]</scope>
    <source>
        <strain evidence="2">Ab9</strain>
    </source>
</reference>
<keyword evidence="1" id="KW-0175">Coiled coil</keyword>
<dbReference type="OrthoDB" id="2534901at2"/>
<accession>D3T346</accession>
<dbReference type="RefSeq" id="WP_004401099.1">
    <property type="nucleotide sequence ID" value="NC_013921.1"/>
</dbReference>
<evidence type="ECO:0000256" key="1">
    <source>
        <dbReference type="SAM" id="Coils"/>
    </source>
</evidence>
<name>D3T346_THEIA</name>
<feature type="coiled-coil region" evidence="1">
    <location>
        <begin position="377"/>
        <end position="407"/>
    </location>
</feature>
<protein>
    <submittedName>
        <fullName evidence="2">Uncharacterized protein</fullName>
    </submittedName>
</protein>
<dbReference type="KEGG" id="tit:Thit_1389"/>
<dbReference type="EMBL" id="CP001936">
    <property type="protein sequence ID" value="ADD02648.1"/>
    <property type="molecule type" value="Genomic_DNA"/>
</dbReference>